<evidence type="ECO:0000313" key="5">
    <source>
        <dbReference type="EMBL" id="PPK69653.1"/>
    </source>
</evidence>
<accession>A0A2S6GWS0</accession>
<dbReference type="InterPro" id="IPR050356">
    <property type="entry name" value="SulA_CellDiv_inhibitor"/>
</dbReference>
<evidence type="ECO:0000256" key="1">
    <source>
        <dbReference type="ARBA" id="ARBA00022763"/>
    </source>
</evidence>
<dbReference type="PROSITE" id="PS50096">
    <property type="entry name" value="IQ"/>
    <property type="match status" value="1"/>
</dbReference>
<sequence>MTRLLVLWCPDWPVVAAGAAAGLAVDAPAAVVAANRVVAVNAFARGEGVRRDMRRREAQQRCPDLAVLPADADRDARVFEPVAAAVEELAVGVEVVRAGVVAVPAKGPSGYFGSEAAAAERLIDQVAARTGAESQVGIADGLFAATLAAYRGLVVPPGGSAEFLAPLGVHELPDRAELVDLLRRLGLRTLGAFAALEPADVASRFGADAGYAHRLARGLEQRPPSRRRPPVDLSVSHVPDPPIDRVDAAAFAARTLGERLHDHLATHGLACTRLAIHAATGTGEELLRLWRCADPLTPSGIADRVRWQLDGWLRGPHRPTSGITLLRLEPEEVVDGHALQLGLWQGGHDEGAERAGRAMVHVQGLLGPEAVVTPTVGGGRSPADRVTLTPWGEERPEPEAPEPPWPGRLPTPSPATVPAIPVQVSVTDRNGQEVGVTGRFALTANPDEVRTPDGTTHRVIAWAGPWPADERWWDPKTAHRRARLQVLLAERSEEDGQGALLLVRENEKWSVEGIYD</sequence>
<dbReference type="PROSITE" id="PS50173">
    <property type="entry name" value="UMUC"/>
    <property type="match status" value="1"/>
</dbReference>
<feature type="domain" description="UmuC" evidence="4">
    <location>
        <begin position="28"/>
        <end position="148"/>
    </location>
</feature>
<dbReference type="PANTHER" id="PTHR35369">
    <property type="entry name" value="BLR3025 PROTEIN-RELATED"/>
    <property type="match status" value="1"/>
</dbReference>
<dbReference type="GO" id="GO:0006281">
    <property type="term" value="P:DNA repair"/>
    <property type="evidence" value="ECO:0007669"/>
    <property type="project" value="InterPro"/>
</dbReference>
<proteinExistence type="predicted"/>
<evidence type="ECO:0000256" key="3">
    <source>
        <dbReference type="SAM" id="SignalP"/>
    </source>
</evidence>
<name>A0A2S6GWS0_9PSEU</name>
<dbReference type="Gene3D" id="3.40.1170.60">
    <property type="match status" value="1"/>
</dbReference>
<evidence type="ECO:0000313" key="6">
    <source>
        <dbReference type="Proteomes" id="UP000239203"/>
    </source>
</evidence>
<dbReference type="EMBL" id="PTIX01000003">
    <property type="protein sequence ID" value="PPK69653.1"/>
    <property type="molecule type" value="Genomic_DNA"/>
</dbReference>
<organism evidence="5 6">
    <name type="scientific">Actinokineospora auranticolor</name>
    <dbReference type="NCBI Taxonomy" id="155976"/>
    <lineage>
        <taxon>Bacteria</taxon>
        <taxon>Bacillati</taxon>
        <taxon>Actinomycetota</taxon>
        <taxon>Actinomycetes</taxon>
        <taxon>Pseudonocardiales</taxon>
        <taxon>Pseudonocardiaceae</taxon>
        <taxon>Actinokineospora</taxon>
    </lineage>
</organism>
<dbReference type="InterPro" id="IPR043502">
    <property type="entry name" value="DNA/RNA_pol_sf"/>
</dbReference>
<protein>
    <submittedName>
        <fullName evidence="5">Protein ImuB</fullName>
    </submittedName>
</protein>
<feature type="chain" id="PRO_5038472583" evidence="3">
    <location>
        <begin position="20"/>
        <end position="516"/>
    </location>
</feature>
<evidence type="ECO:0000259" key="4">
    <source>
        <dbReference type="PROSITE" id="PS50173"/>
    </source>
</evidence>
<gene>
    <name evidence="5" type="ORF">CLV40_103263</name>
</gene>
<feature type="region of interest" description="Disordered" evidence="2">
    <location>
        <begin position="371"/>
        <end position="415"/>
    </location>
</feature>
<dbReference type="SUPFAM" id="SSF56672">
    <property type="entry name" value="DNA/RNA polymerases"/>
    <property type="match status" value="1"/>
</dbReference>
<feature type="compositionally biased region" description="Pro residues" evidence="2">
    <location>
        <begin position="401"/>
        <end position="415"/>
    </location>
</feature>
<feature type="signal peptide" evidence="3">
    <location>
        <begin position="1"/>
        <end position="19"/>
    </location>
</feature>
<dbReference type="AlphaFoldDB" id="A0A2S6GWS0"/>
<keyword evidence="6" id="KW-1185">Reference proteome</keyword>
<feature type="region of interest" description="Disordered" evidence="2">
    <location>
        <begin position="219"/>
        <end position="239"/>
    </location>
</feature>
<dbReference type="Proteomes" id="UP000239203">
    <property type="component" value="Unassembled WGS sequence"/>
</dbReference>
<reference evidence="5 6" key="1">
    <citation type="submission" date="2018-02" db="EMBL/GenBank/DDBJ databases">
        <title>Genomic Encyclopedia of Archaeal and Bacterial Type Strains, Phase II (KMG-II): from individual species to whole genera.</title>
        <authorList>
            <person name="Goeker M."/>
        </authorList>
    </citation>
    <scope>NUCLEOTIDE SEQUENCE [LARGE SCALE GENOMIC DNA]</scope>
    <source>
        <strain evidence="5 6">YU 961-1</strain>
    </source>
</reference>
<dbReference type="InterPro" id="IPR001126">
    <property type="entry name" value="UmuC"/>
</dbReference>
<comment type="caution">
    <text evidence="5">The sequence shown here is derived from an EMBL/GenBank/DDBJ whole genome shotgun (WGS) entry which is preliminary data.</text>
</comment>
<dbReference type="PANTHER" id="PTHR35369:SF2">
    <property type="entry name" value="BLR3025 PROTEIN"/>
    <property type="match status" value="1"/>
</dbReference>
<keyword evidence="1" id="KW-0227">DNA damage</keyword>
<evidence type="ECO:0000256" key="2">
    <source>
        <dbReference type="SAM" id="MobiDB-lite"/>
    </source>
</evidence>
<dbReference type="Pfam" id="PF00817">
    <property type="entry name" value="IMS"/>
    <property type="match status" value="1"/>
</dbReference>
<keyword evidence="3" id="KW-0732">Signal</keyword>